<dbReference type="Pfam" id="PF13545">
    <property type="entry name" value="HTH_Crp_2"/>
    <property type="match status" value="1"/>
</dbReference>
<dbReference type="GO" id="GO:0003700">
    <property type="term" value="F:DNA-binding transcription factor activity"/>
    <property type="evidence" value="ECO:0007669"/>
    <property type="project" value="TreeGrafter"/>
</dbReference>
<evidence type="ECO:0000313" key="6">
    <source>
        <dbReference type="EMBL" id="SHF33004.1"/>
    </source>
</evidence>
<keyword evidence="3" id="KW-0804">Transcription</keyword>
<dbReference type="InterPro" id="IPR036388">
    <property type="entry name" value="WH-like_DNA-bd_sf"/>
</dbReference>
<dbReference type="Pfam" id="PF00027">
    <property type="entry name" value="cNMP_binding"/>
    <property type="match status" value="1"/>
</dbReference>
<name>A0A1M5AS42_9THEO</name>
<dbReference type="Gene3D" id="1.10.10.10">
    <property type="entry name" value="Winged helix-like DNA-binding domain superfamily/Winged helix DNA-binding domain"/>
    <property type="match status" value="1"/>
</dbReference>
<dbReference type="AlphaFoldDB" id="A0A1M5AS42"/>
<dbReference type="Proteomes" id="UP000184088">
    <property type="component" value="Unassembled WGS sequence"/>
</dbReference>
<dbReference type="PROSITE" id="PS51063">
    <property type="entry name" value="HTH_CRP_2"/>
    <property type="match status" value="1"/>
</dbReference>
<dbReference type="SUPFAM" id="SSF46785">
    <property type="entry name" value="Winged helix' DNA-binding domain"/>
    <property type="match status" value="1"/>
</dbReference>
<accession>A0A1M5AS42</accession>
<dbReference type="InterPro" id="IPR000595">
    <property type="entry name" value="cNMP-bd_dom"/>
</dbReference>
<evidence type="ECO:0000256" key="1">
    <source>
        <dbReference type="ARBA" id="ARBA00023015"/>
    </source>
</evidence>
<dbReference type="PANTHER" id="PTHR24567">
    <property type="entry name" value="CRP FAMILY TRANSCRIPTIONAL REGULATORY PROTEIN"/>
    <property type="match status" value="1"/>
</dbReference>
<dbReference type="SUPFAM" id="SSF51206">
    <property type="entry name" value="cAMP-binding domain-like"/>
    <property type="match status" value="1"/>
</dbReference>
<sequence length="225" mass="25658">MEDWEYLKRIPLFKDLKESLVKEIANIAVIKRVKKGTVLFQQGEPGEAVYVVKEGSVKISMMDEEGKEYIIHVMKPGEVFAEATLFSSGPYPADAEALEDSILIVLNNDRLEELIRSNSELALELIKVMAKRLQDISKQINSLALRDAIGRTISTLIRLAEEKGEKSGDKIMIKEISRQEFASMVGTTRETVTRILNQMSKENLLELDRQKIIIRDIKRLSTYMR</sequence>
<dbReference type="InterPro" id="IPR014710">
    <property type="entry name" value="RmlC-like_jellyroll"/>
</dbReference>
<dbReference type="InterPro" id="IPR036390">
    <property type="entry name" value="WH_DNA-bd_sf"/>
</dbReference>
<dbReference type="EMBL" id="FQVH01000018">
    <property type="protein sequence ID" value="SHF33004.1"/>
    <property type="molecule type" value="Genomic_DNA"/>
</dbReference>
<gene>
    <name evidence="6" type="ORF">SAMN02746089_01710</name>
</gene>
<dbReference type="GO" id="GO:0003677">
    <property type="term" value="F:DNA binding"/>
    <property type="evidence" value="ECO:0007669"/>
    <property type="project" value="UniProtKB-KW"/>
</dbReference>
<feature type="domain" description="Cyclic nucleotide-binding" evidence="4">
    <location>
        <begin position="12"/>
        <end position="132"/>
    </location>
</feature>
<reference evidence="6 7" key="1">
    <citation type="submission" date="2016-11" db="EMBL/GenBank/DDBJ databases">
        <authorList>
            <person name="Jaros S."/>
            <person name="Januszkiewicz K."/>
            <person name="Wedrychowicz H."/>
        </authorList>
    </citation>
    <scope>NUCLEOTIDE SEQUENCE [LARGE SCALE GENOMIC DNA]</scope>
    <source>
        <strain evidence="6 7">DSM 17918</strain>
    </source>
</reference>
<keyword evidence="7" id="KW-1185">Reference proteome</keyword>
<dbReference type="Gene3D" id="2.60.120.10">
    <property type="entry name" value="Jelly Rolls"/>
    <property type="match status" value="1"/>
</dbReference>
<dbReference type="STRING" id="1121256.SAMN02746089_01710"/>
<dbReference type="GO" id="GO:0005829">
    <property type="term" value="C:cytosol"/>
    <property type="evidence" value="ECO:0007669"/>
    <property type="project" value="TreeGrafter"/>
</dbReference>
<evidence type="ECO:0000256" key="3">
    <source>
        <dbReference type="ARBA" id="ARBA00023163"/>
    </source>
</evidence>
<dbReference type="OrthoDB" id="9812325at2"/>
<keyword evidence="1" id="KW-0805">Transcription regulation</keyword>
<dbReference type="InterPro" id="IPR050397">
    <property type="entry name" value="Env_Response_Regulators"/>
</dbReference>
<evidence type="ECO:0000259" key="4">
    <source>
        <dbReference type="PROSITE" id="PS50042"/>
    </source>
</evidence>
<dbReference type="SMART" id="SM00100">
    <property type="entry name" value="cNMP"/>
    <property type="match status" value="1"/>
</dbReference>
<organism evidence="6 7">
    <name type="scientific">Caldanaerobius fijiensis DSM 17918</name>
    <dbReference type="NCBI Taxonomy" id="1121256"/>
    <lineage>
        <taxon>Bacteria</taxon>
        <taxon>Bacillati</taxon>
        <taxon>Bacillota</taxon>
        <taxon>Clostridia</taxon>
        <taxon>Thermoanaerobacterales</taxon>
        <taxon>Thermoanaerobacteraceae</taxon>
        <taxon>Caldanaerobius</taxon>
    </lineage>
</organism>
<dbReference type="SMART" id="SM00419">
    <property type="entry name" value="HTH_CRP"/>
    <property type="match status" value="1"/>
</dbReference>
<dbReference type="InterPro" id="IPR018490">
    <property type="entry name" value="cNMP-bd_dom_sf"/>
</dbReference>
<dbReference type="PRINTS" id="PR00034">
    <property type="entry name" value="HTHCRP"/>
</dbReference>
<feature type="domain" description="HTH crp-type" evidence="5">
    <location>
        <begin position="146"/>
        <end position="218"/>
    </location>
</feature>
<evidence type="ECO:0000313" key="7">
    <source>
        <dbReference type="Proteomes" id="UP000184088"/>
    </source>
</evidence>
<protein>
    <submittedName>
        <fullName evidence="6">CRP/FNR family transcriptional regulator, anaerobic regulatory protein</fullName>
    </submittedName>
</protein>
<dbReference type="RefSeq" id="WP_073344020.1">
    <property type="nucleotide sequence ID" value="NZ_FQVH01000018.1"/>
</dbReference>
<dbReference type="PANTHER" id="PTHR24567:SF74">
    <property type="entry name" value="HTH-TYPE TRANSCRIPTIONAL REGULATOR ARCR"/>
    <property type="match status" value="1"/>
</dbReference>
<dbReference type="InterPro" id="IPR012318">
    <property type="entry name" value="HTH_CRP"/>
</dbReference>
<evidence type="ECO:0000259" key="5">
    <source>
        <dbReference type="PROSITE" id="PS51063"/>
    </source>
</evidence>
<proteinExistence type="predicted"/>
<evidence type="ECO:0000256" key="2">
    <source>
        <dbReference type="ARBA" id="ARBA00023125"/>
    </source>
</evidence>
<dbReference type="CDD" id="cd00038">
    <property type="entry name" value="CAP_ED"/>
    <property type="match status" value="1"/>
</dbReference>
<keyword evidence="2" id="KW-0238">DNA-binding</keyword>
<dbReference type="PROSITE" id="PS50042">
    <property type="entry name" value="CNMP_BINDING_3"/>
    <property type="match status" value="1"/>
</dbReference>